<gene>
    <name evidence="3" type="ORF">E2L05_06175</name>
</gene>
<dbReference type="Proteomes" id="UP000294562">
    <property type="component" value="Unassembled WGS sequence"/>
</dbReference>
<organism evidence="3 4">
    <name type="scientific">Meridianimarinicoccus aquatilis</name>
    <dbReference type="NCBI Taxonomy" id="2552766"/>
    <lineage>
        <taxon>Bacteria</taxon>
        <taxon>Pseudomonadati</taxon>
        <taxon>Pseudomonadota</taxon>
        <taxon>Alphaproteobacteria</taxon>
        <taxon>Rhodobacterales</taxon>
        <taxon>Paracoccaceae</taxon>
        <taxon>Meridianimarinicoccus</taxon>
    </lineage>
</organism>
<evidence type="ECO:0000313" key="4">
    <source>
        <dbReference type="Proteomes" id="UP000294562"/>
    </source>
</evidence>
<keyword evidence="4" id="KW-1185">Reference proteome</keyword>
<dbReference type="PANTHER" id="PTHR35273">
    <property type="entry name" value="ALPHA-1,4 POLYGALACTOSAMINIDASE, PUTATIVE (AFU_ORTHOLOGUE AFUA_3G07890)-RELATED"/>
    <property type="match status" value="1"/>
</dbReference>
<protein>
    <submittedName>
        <fullName evidence="3">Endo alpha-1,4 polygalactosaminidase</fullName>
    </submittedName>
</protein>
<keyword evidence="1" id="KW-0812">Transmembrane</keyword>
<comment type="caution">
    <text evidence="3">The sequence shown here is derived from an EMBL/GenBank/DDBJ whole genome shotgun (WGS) entry which is preliminary data.</text>
</comment>
<sequence>MFCFTRWWRQPKLLGDEPLKRLGNLFMPVAVAGCCVLAGGALQASEILRDGSYWDWQLTEPFDLSVDVKVIDLDADSVSRAQISALKARGVKTICYVSVGTVENYRDDAGQFPESVMGVVYDDWPNERYLDIRQRDVLVPLMQARFDRCKALGFDAIEPDNMDLFENDTGLDISMQDQANYMAELVAYAHRIGLEIGQKNAPELIPYMHDRFDFIIFESCFYYDFCDDAEPYISAGKDVLATEYPHKRVNENEACAYGAKTGVKFIFKERELAAGGRAC</sequence>
<dbReference type="OrthoDB" id="505502at2"/>
<proteinExistence type="predicted"/>
<accession>A0A4R6B070</accession>
<reference evidence="3 4" key="1">
    <citation type="submission" date="2019-03" db="EMBL/GenBank/DDBJ databases">
        <title>Rhodobacteraceae bacterium SM1902, a new member of the family Rhodobacteraceae isolated from Yantai.</title>
        <authorList>
            <person name="Sun Y."/>
        </authorList>
    </citation>
    <scope>NUCLEOTIDE SEQUENCE [LARGE SCALE GENOMIC DNA]</scope>
    <source>
        <strain evidence="3 4">SM1902</strain>
    </source>
</reference>
<dbReference type="InterPro" id="IPR017853">
    <property type="entry name" value="GH"/>
</dbReference>
<dbReference type="AlphaFoldDB" id="A0A4R6B070"/>
<dbReference type="Gene3D" id="3.20.20.70">
    <property type="entry name" value="Aldolase class I"/>
    <property type="match status" value="1"/>
</dbReference>
<dbReference type="Pfam" id="PF03537">
    <property type="entry name" value="Glyco_hydro_114"/>
    <property type="match status" value="1"/>
</dbReference>
<keyword evidence="1" id="KW-1133">Transmembrane helix</keyword>
<evidence type="ECO:0000256" key="1">
    <source>
        <dbReference type="SAM" id="Phobius"/>
    </source>
</evidence>
<evidence type="ECO:0000313" key="3">
    <source>
        <dbReference type="EMBL" id="TDL89454.1"/>
    </source>
</evidence>
<dbReference type="PANTHER" id="PTHR35273:SF2">
    <property type="entry name" value="ALPHA-GALACTOSIDASE"/>
    <property type="match status" value="1"/>
</dbReference>
<keyword evidence="1" id="KW-0472">Membrane</keyword>
<evidence type="ECO:0000259" key="2">
    <source>
        <dbReference type="Pfam" id="PF03537"/>
    </source>
</evidence>
<name>A0A4R6B070_9RHOB</name>
<dbReference type="InterPro" id="IPR013785">
    <property type="entry name" value="Aldolase_TIM"/>
</dbReference>
<dbReference type="SUPFAM" id="SSF51445">
    <property type="entry name" value="(Trans)glycosidases"/>
    <property type="match status" value="1"/>
</dbReference>
<feature type="domain" description="Glycoside-hydrolase family GH114 TIM-barrel" evidence="2">
    <location>
        <begin position="54"/>
        <end position="273"/>
    </location>
</feature>
<dbReference type="EMBL" id="SMZO01000010">
    <property type="protein sequence ID" value="TDL89454.1"/>
    <property type="molecule type" value="Genomic_DNA"/>
</dbReference>
<dbReference type="InterPro" id="IPR004352">
    <property type="entry name" value="GH114_TIM-barrel"/>
</dbReference>
<feature type="transmembrane region" description="Helical" evidence="1">
    <location>
        <begin position="21"/>
        <end position="42"/>
    </location>
</feature>
<dbReference type="PROSITE" id="PS51257">
    <property type="entry name" value="PROKAR_LIPOPROTEIN"/>
    <property type="match status" value="1"/>
</dbReference>